<name>A0AA43QUV8_9LECA</name>
<evidence type="ECO:0000313" key="2">
    <source>
        <dbReference type="EMBL" id="MDI1492712.1"/>
    </source>
</evidence>
<evidence type="ECO:0000313" key="3">
    <source>
        <dbReference type="Proteomes" id="UP001161017"/>
    </source>
</evidence>
<feature type="compositionally biased region" description="Basic and acidic residues" evidence="1">
    <location>
        <begin position="40"/>
        <end position="50"/>
    </location>
</feature>
<keyword evidence="3" id="KW-1185">Reference proteome</keyword>
<protein>
    <submittedName>
        <fullName evidence="2">Uncharacterized protein</fullName>
    </submittedName>
</protein>
<feature type="compositionally biased region" description="Polar residues" evidence="1">
    <location>
        <begin position="651"/>
        <end position="665"/>
    </location>
</feature>
<dbReference type="Proteomes" id="UP001161017">
    <property type="component" value="Unassembled WGS sequence"/>
</dbReference>
<feature type="region of interest" description="Disordered" evidence="1">
    <location>
        <begin position="1"/>
        <end position="27"/>
    </location>
</feature>
<feature type="compositionally biased region" description="Basic and acidic residues" evidence="1">
    <location>
        <begin position="378"/>
        <end position="388"/>
    </location>
</feature>
<feature type="compositionally biased region" description="Low complexity" evidence="1">
    <location>
        <begin position="842"/>
        <end position="870"/>
    </location>
</feature>
<feature type="region of interest" description="Disordered" evidence="1">
    <location>
        <begin position="246"/>
        <end position="397"/>
    </location>
</feature>
<feature type="region of interest" description="Disordered" evidence="1">
    <location>
        <begin position="513"/>
        <end position="538"/>
    </location>
</feature>
<feature type="compositionally biased region" description="Basic and acidic residues" evidence="1">
    <location>
        <begin position="712"/>
        <end position="734"/>
    </location>
</feature>
<feature type="compositionally biased region" description="Basic and acidic residues" evidence="1">
    <location>
        <begin position="62"/>
        <end position="80"/>
    </location>
</feature>
<feature type="compositionally biased region" description="Low complexity" evidence="1">
    <location>
        <begin position="366"/>
        <end position="375"/>
    </location>
</feature>
<feature type="compositionally biased region" description="Basic and acidic residues" evidence="1">
    <location>
        <begin position="277"/>
        <end position="288"/>
    </location>
</feature>
<dbReference type="AlphaFoldDB" id="A0AA43QUV8"/>
<feature type="compositionally biased region" description="Basic and acidic residues" evidence="1">
    <location>
        <begin position="757"/>
        <end position="783"/>
    </location>
</feature>
<dbReference type="EMBL" id="JAPUFD010000020">
    <property type="protein sequence ID" value="MDI1492712.1"/>
    <property type="molecule type" value="Genomic_DNA"/>
</dbReference>
<proteinExistence type="predicted"/>
<gene>
    <name evidence="2" type="ORF">OHK93_004494</name>
</gene>
<feature type="region of interest" description="Disordered" evidence="1">
    <location>
        <begin position="616"/>
        <end position="677"/>
    </location>
</feature>
<comment type="caution">
    <text evidence="2">The sequence shown here is derived from an EMBL/GenBank/DDBJ whole genome shotgun (WGS) entry which is preliminary data.</text>
</comment>
<feature type="region of interest" description="Disordered" evidence="1">
    <location>
        <begin position="691"/>
        <end position="925"/>
    </location>
</feature>
<accession>A0AA43QUV8</accession>
<feature type="compositionally biased region" description="Basic and acidic residues" evidence="1">
    <location>
        <begin position="799"/>
        <end position="810"/>
    </location>
</feature>
<sequence>MSSHEDILSAQASDTLQEPPHEGSCTTTPVIGILVHFEGDNLRPRPRESAADWINRTRDHRQKVDAERERERRDGDPEKAQADWLKRWGFKSSEEADEIVGLSMFERYAAFQRCHRKRAADDSEEPEAPNIQPPFKKRKTVRFAEEHRFRLMSPIEKPKDGCLPSSTNGLEMEKVEEIRRAQKARREAKHTRDIERAKKWLFLKAYETDALKRDPRKVTLKQMREDNPSVHTFDARWWARKHFRDSARNPPLTPREQAWPVEVPSHIGEEDDDEDVYDSRREGDHDTDGLWDDEGDHEPGGLWDDERDHDTDGLWDDERDHDTDGLWGDERDHDTNGLWGDESPGRIISPIWGLGAKTPAYRSESSEGGPSQSPSNETKADEVVEQPRQRLLSSGDLSEKRAAEEILAKRWLAQKAFEISPLDPDPSLVTVKHMREGDPSEHTFQNRWLMHKSMMDDTREPSLTAQERNYCLNIPPLVDRPLRFEDYADLDIIDLDNTPEERVSELLGPLQNVTGKRPASAMDESEESPSHSSVKRPRIEVGPQRERPVGWLLDSLGGQRRARRWLAEKAARTSPEHMELTHKNTRLLSMEQMHEDYPSEITLWTRWATQKVMLDEMEEASQEQPGAAREQNPSCIEPEHFPDKYNAPPAISSTNRDTMTDSANPEPSVPNFPPNLVTQADSTAKLNAQAEPTPDLNAQAEPTPDLNARNEPTPKPDPFEAIMKRLDDLERIVQETRAGPASQQASSTATNQRRSQGRPEKSDIFQTNDGERRSITLDEHSETASEQNTATREKRVRPRQREQPKAEPNGKGKASGGLEPTTLPSQEQEPRPMLGRPRKHAQAAAKKAGSTSKPTTKTAAPQTTPASTPRQQRRRGRPRKKEVPVKSEVSTNTIGQETSNAQKATTAAVPSTHKMRTRTHSPVDQ</sequence>
<feature type="compositionally biased region" description="Polar residues" evidence="1">
    <location>
        <begin position="741"/>
        <end position="754"/>
    </location>
</feature>
<reference evidence="2" key="1">
    <citation type="journal article" date="2023" name="Genome Biol. Evol.">
        <title>First Whole Genome Sequence and Flow Cytometry Genome Size Data for the Lichen-Forming Fungus Ramalina farinacea (Ascomycota).</title>
        <authorList>
            <person name="Llewellyn T."/>
            <person name="Mian S."/>
            <person name="Hill R."/>
            <person name="Leitch I.J."/>
            <person name="Gaya E."/>
        </authorList>
    </citation>
    <scope>NUCLEOTIDE SEQUENCE</scope>
    <source>
        <strain evidence="2">LIQ254RAFAR</strain>
    </source>
</reference>
<feature type="compositionally biased region" description="Basic residues" evidence="1">
    <location>
        <begin position="871"/>
        <end position="880"/>
    </location>
</feature>
<evidence type="ECO:0000256" key="1">
    <source>
        <dbReference type="SAM" id="MobiDB-lite"/>
    </source>
</evidence>
<organism evidence="2 3">
    <name type="scientific">Ramalina farinacea</name>
    <dbReference type="NCBI Taxonomy" id="258253"/>
    <lineage>
        <taxon>Eukaryota</taxon>
        <taxon>Fungi</taxon>
        <taxon>Dikarya</taxon>
        <taxon>Ascomycota</taxon>
        <taxon>Pezizomycotina</taxon>
        <taxon>Lecanoromycetes</taxon>
        <taxon>OSLEUM clade</taxon>
        <taxon>Lecanoromycetidae</taxon>
        <taxon>Lecanorales</taxon>
        <taxon>Lecanorineae</taxon>
        <taxon>Ramalinaceae</taxon>
        <taxon>Ramalina</taxon>
    </lineage>
</organism>
<feature type="region of interest" description="Disordered" evidence="1">
    <location>
        <begin position="40"/>
        <end position="80"/>
    </location>
</feature>
<feature type="compositionally biased region" description="Basic and acidic residues" evidence="1">
    <location>
        <begin position="304"/>
        <end position="335"/>
    </location>
</feature>
<feature type="compositionally biased region" description="Polar residues" evidence="1">
    <location>
        <begin position="888"/>
        <end position="909"/>
    </location>
</feature>